<feature type="compositionally biased region" description="Polar residues" evidence="1">
    <location>
        <begin position="12"/>
        <end position="30"/>
    </location>
</feature>
<accession>A0A182QCY1</accession>
<evidence type="ECO:0000313" key="3">
    <source>
        <dbReference type="Proteomes" id="UP000075886"/>
    </source>
</evidence>
<dbReference type="PROSITE" id="PS51257">
    <property type="entry name" value="PROKAR_LIPOPROTEIN"/>
    <property type="match status" value="1"/>
</dbReference>
<dbReference type="EnsemblMetazoa" id="AFAF007657-RA">
    <property type="protein sequence ID" value="AFAF007657-PA"/>
    <property type="gene ID" value="AFAF007657"/>
</dbReference>
<keyword evidence="3" id="KW-1185">Reference proteome</keyword>
<dbReference type="Proteomes" id="UP000075886">
    <property type="component" value="Unassembled WGS sequence"/>
</dbReference>
<feature type="region of interest" description="Disordered" evidence="1">
    <location>
        <begin position="1"/>
        <end position="50"/>
    </location>
</feature>
<sequence length="209" mass="23235">MPHEIDKLLQSLAASTTSCESSVGDTQQVKHPQPTEPPVPEHHSSEDENHAVESANFSINSDSVVSFGGGDFELELDNLAYSIESLSSNVFQLNSPVLPVQVEVVSNSVTLFAERSIERTSSGEYESYDETSTGCAVDRPIMQVKFPEEDATADDCSSMVAIYVEPYTRRGLGMMKYVRAFLYPGRYLHASRTARRRTHRKHIHQGGMY</sequence>
<dbReference type="EMBL" id="AXCN02001123">
    <property type="status" value="NOT_ANNOTATED_CDS"/>
    <property type="molecule type" value="Genomic_DNA"/>
</dbReference>
<feature type="compositionally biased region" description="Basic and acidic residues" evidence="1">
    <location>
        <begin position="39"/>
        <end position="50"/>
    </location>
</feature>
<proteinExistence type="predicted"/>
<name>A0A182QCY1_9DIPT</name>
<reference evidence="2" key="2">
    <citation type="submission" date="2020-05" db="UniProtKB">
        <authorList>
            <consortium name="EnsemblMetazoa"/>
        </authorList>
    </citation>
    <scope>IDENTIFICATION</scope>
    <source>
        <strain evidence="2">FAR1</strain>
    </source>
</reference>
<reference evidence="3" key="1">
    <citation type="submission" date="2014-01" db="EMBL/GenBank/DDBJ databases">
        <title>The Genome Sequence of Anopheles farauti FAR1 (V2).</title>
        <authorList>
            <consortium name="The Broad Institute Genomics Platform"/>
            <person name="Neafsey D.E."/>
            <person name="Besansky N."/>
            <person name="Howell P."/>
            <person name="Walton C."/>
            <person name="Young S.K."/>
            <person name="Zeng Q."/>
            <person name="Gargeya S."/>
            <person name="Fitzgerald M."/>
            <person name="Haas B."/>
            <person name="Abouelleil A."/>
            <person name="Allen A.W."/>
            <person name="Alvarado L."/>
            <person name="Arachchi H.M."/>
            <person name="Berlin A.M."/>
            <person name="Chapman S.B."/>
            <person name="Gainer-Dewar J."/>
            <person name="Goldberg J."/>
            <person name="Griggs A."/>
            <person name="Gujja S."/>
            <person name="Hansen M."/>
            <person name="Howarth C."/>
            <person name="Imamovic A."/>
            <person name="Ireland A."/>
            <person name="Larimer J."/>
            <person name="McCowan C."/>
            <person name="Murphy C."/>
            <person name="Pearson M."/>
            <person name="Poon T.W."/>
            <person name="Priest M."/>
            <person name="Roberts A."/>
            <person name="Saif S."/>
            <person name="Shea T."/>
            <person name="Sisk P."/>
            <person name="Sykes S."/>
            <person name="Wortman J."/>
            <person name="Nusbaum C."/>
            <person name="Birren B."/>
        </authorList>
    </citation>
    <scope>NUCLEOTIDE SEQUENCE [LARGE SCALE GENOMIC DNA]</scope>
    <source>
        <strain evidence="3">FAR1</strain>
    </source>
</reference>
<dbReference type="AlphaFoldDB" id="A0A182QCY1"/>
<dbReference type="VEuPathDB" id="VectorBase:AFAF007657"/>
<evidence type="ECO:0000256" key="1">
    <source>
        <dbReference type="SAM" id="MobiDB-lite"/>
    </source>
</evidence>
<evidence type="ECO:0000313" key="2">
    <source>
        <dbReference type="EnsemblMetazoa" id="AFAF007657-PA"/>
    </source>
</evidence>
<protein>
    <submittedName>
        <fullName evidence="2">Uncharacterized protein</fullName>
    </submittedName>
</protein>
<organism evidence="2 3">
    <name type="scientific">Anopheles farauti</name>
    <dbReference type="NCBI Taxonomy" id="69004"/>
    <lineage>
        <taxon>Eukaryota</taxon>
        <taxon>Metazoa</taxon>
        <taxon>Ecdysozoa</taxon>
        <taxon>Arthropoda</taxon>
        <taxon>Hexapoda</taxon>
        <taxon>Insecta</taxon>
        <taxon>Pterygota</taxon>
        <taxon>Neoptera</taxon>
        <taxon>Endopterygota</taxon>
        <taxon>Diptera</taxon>
        <taxon>Nematocera</taxon>
        <taxon>Culicoidea</taxon>
        <taxon>Culicidae</taxon>
        <taxon>Anophelinae</taxon>
        <taxon>Anopheles</taxon>
    </lineage>
</organism>